<gene>
    <name evidence="2" type="ORF">QSV35_00035</name>
</gene>
<keyword evidence="1" id="KW-0812">Transmembrane</keyword>
<dbReference type="Pfam" id="PF06197">
    <property type="entry name" value="DUF998"/>
    <property type="match status" value="1"/>
</dbReference>
<sequence>MTENAAEIASAEPALTASPVVRSVRSRESLALAIGAIAFVVVALVALPVLHFQSVPIDGAGSLGQYIAISTAVISALAFAFGRYVVRDRVRRVGFLDVVDIVVVAIALGVIALLTWTLLADILGRSFEGAEVFALPSLLIAGAAAALTAYAAFVASTQLTLEFLAFLLALFLVEGMITSMLTSADPAWWKLNLSELGSTGDFSALAFNATLIVSGAMVVTLARHATRGVAAASRRSLLWVRGLLITIGVFLACVGIFPVNEFLLVHNSVATGMAVAYTVLIIGLPRWLPGIPRAFLIVSWVFVAIIVVAGVLFGIGYYTLTATELVAAGLIFSWIILFLRNVAALQQDASGVAAE</sequence>
<feature type="transmembrane region" description="Helical" evidence="1">
    <location>
        <begin position="132"/>
        <end position="156"/>
    </location>
</feature>
<feature type="transmembrane region" description="Helical" evidence="1">
    <location>
        <begin position="325"/>
        <end position="343"/>
    </location>
</feature>
<dbReference type="EMBL" id="JASXSZ010000001">
    <property type="protein sequence ID" value="MDL9977707.1"/>
    <property type="molecule type" value="Genomic_DNA"/>
</dbReference>
<feature type="transmembrane region" description="Helical" evidence="1">
    <location>
        <begin position="30"/>
        <end position="51"/>
    </location>
</feature>
<evidence type="ECO:0000313" key="3">
    <source>
        <dbReference type="Proteomes" id="UP001235064"/>
    </source>
</evidence>
<feature type="transmembrane region" description="Helical" evidence="1">
    <location>
        <begin position="98"/>
        <end position="120"/>
    </location>
</feature>
<keyword evidence="3" id="KW-1185">Reference proteome</keyword>
<reference evidence="2 3" key="1">
    <citation type="submission" date="2023-06" db="EMBL/GenBank/DDBJ databases">
        <title>Microbacterium sp. nov., isolated from a waste landfill.</title>
        <authorList>
            <person name="Wen W."/>
        </authorList>
    </citation>
    <scope>NUCLEOTIDE SEQUENCE [LARGE SCALE GENOMIC DNA]</scope>
    <source>
        <strain evidence="2 3">ASV49</strain>
    </source>
</reference>
<protein>
    <submittedName>
        <fullName evidence="2">DUF998 domain-containing protein</fullName>
    </submittedName>
</protein>
<dbReference type="InterPro" id="IPR009339">
    <property type="entry name" value="DUF998"/>
</dbReference>
<feature type="transmembrane region" description="Helical" evidence="1">
    <location>
        <begin position="294"/>
        <end position="319"/>
    </location>
</feature>
<accession>A0ABT7MTC2</accession>
<feature type="transmembrane region" description="Helical" evidence="1">
    <location>
        <begin position="63"/>
        <end position="86"/>
    </location>
</feature>
<feature type="transmembrane region" description="Helical" evidence="1">
    <location>
        <begin position="163"/>
        <end position="182"/>
    </location>
</feature>
<keyword evidence="1" id="KW-0472">Membrane</keyword>
<dbReference type="RefSeq" id="WP_286285442.1">
    <property type="nucleotide sequence ID" value="NZ_JASXSZ010000001.1"/>
</dbReference>
<dbReference type="Proteomes" id="UP001235064">
    <property type="component" value="Unassembled WGS sequence"/>
</dbReference>
<evidence type="ECO:0000256" key="1">
    <source>
        <dbReference type="SAM" id="Phobius"/>
    </source>
</evidence>
<feature type="transmembrane region" description="Helical" evidence="1">
    <location>
        <begin position="202"/>
        <end position="226"/>
    </location>
</feature>
<comment type="caution">
    <text evidence="2">The sequence shown here is derived from an EMBL/GenBank/DDBJ whole genome shotgun (WGS) entry which is preliminary data.</text>
</comment>
<name>A0ABT7MTC2_9MICO</name>
<proteinExistence type="predicted"/>
<organism evidence="2 3">
    <name type="scientific">Microbacterium candidum</name>
    <dbReference type="NCBI Taxonomy" id="3041922"/>
    <lineage>
        <taxon>Bacteria</taxon>
        <taxon>Bacillati</taxon>
        <taxon>Actinomycetota</taxon>
        <taxon>Actinomycetes</taxon>
        <taxon>Micrococcales</taxon>
        <taxon>Microbacteriaceae</taxon>
        <taxon>Microbacterium</taxon>
    </lineage>
</organism>
<evidence type="ECO:0000313" key="2">
    <source>
        <dbReference type="EMBL" id="MDL9977707.1"/>
    </source>
</evidence>
<feature type="transmembrane region" description="Helical" evidence="1">
    <location>
        <begin position="238"/>
        <end position="257"/>
    </location>
</feature>
<keyword evidence="1" id="KW-1133">Transmembrane helix</keyword>
<feature type="transmembrane region" description="Helical" evidence="1">
    <location>
        <begin position="263"/>
        <end position="282"/>
    </location>
</feature>